<sequence>MRTGHSSSFRERIVDDEDKKMSSSQSETNGEPRRENLMAHEEGTQANSEFTHTQMTLTHTRLDQSKMRQQRSQGHKAHNVAKHVSQKEQQRWLKAEIPYNVHGMRSAVHVHFLLLLKVKEKNFYSLPEPPSTEEHEIAIQVTGHLEYVPKDAFIEPLTQVQSQGFQS</sequence>
<accession>A0A9Q3D094</accession>
<keyword evidence="3" id="KW-1185">Reference proteome</keyword>
<name>A0A9Q3D094_9BASI</name>
<organism evidence="2 3">
    <name type="scientific">Austropuccinia psidii MF-1</name>
    <dbReference type="NCBI Taxonomy" id="1389203"/>
    <lineage>
        <taxon>Eukaryota</taxon>
        <taxon>Fungi</taxon>
        <taxon>Dikarya</taxon>
        <taxon>Basidiomycota</taxon>
        <taxon>Pucciniomycotina</taxon>
        <taxon>Pucciniomycetes</taxon>
        <taxon>Pucciniales</taxon>
        <taxon>Sphaerophragmiaceae</taxon>
        <taxon>Austropuccinia</taxon>
    </lineage>
</organism>
<gene>
    <name evidence="2" type="ORF">O181_031237</name>
</gene>
<dbReference type="Proteomes" id="UP000765509">
    <property type="component" value="Unassembled WGS sequence"/>
</dbReference>
<reference evidence="2" key="1">
    <citation type="submission" date="2021-03" db="EMBL/GenBank/DDBJ databases">
        <title>Draft genome sequence of rust myrtle Austropuccinia psidii MF-1, a brazilian biotype.</title>
        <authorList>
            <person name="Quecine M.C."/>
            <person name="Pachon D.M.R."/>
            <person name="Bonatelli M.L."/>
            <person name="Correr F.H."/>
            <person name="Franceschini L.M."/>
            <person name="Leite T.F."/>
            <person name="Margarido G.R.A."/>
            <person name="Almeida C.A."/>
            <person name="Ferrarezi J.A."/>
            <person name="Labate C.A."/>
        </authorList>
    </citation>
    <scope>NUCLEOTIDE SEQUENCE</scope>
    <source>
        <strain evidence="2">MF-1</strain>
    </source>
</reference>
<feature type="compositionally biased region" description="Basic and acidic residues" evidence="1">
    <location>
        <begin position="8"/>
        <end position="21"/>
    </location>
</feature>
<feature type="region of interest" description="Disordered" evidence="1">
    <location>
        <begin position="1"/>
        <end position="37"/>
    </location>
</feature>
<evidence type="ECO:0000313" key="3">
    <source>
        <dbReference type="Proteomes" id="UP000765509"/>
    </source>
</evidence>
<evidence type="ECO:0000313" key="2">
    <source>
        <dbReference type="EMBL" id="MBW0491522.1"/>
    </source>
</evidence>
<dbReference type="AlphaFoldDB" id="A0A9Q3D094"/>
<evidence type="ECO:0000256" key="1">
    <source>
        <dbReference type="SAM" id="MobiDB-lite"/>
    </source>
</evidence>
<comment type="caution">
    <text evidence="2">The sequence shown here is derived from an EMBL/GenBank/DDBJ whole genome shotgun (WGS) entry which is preliminary data.</text>
</comment>
<dbReference type="EMBL" id="AVOT02011125">
    <property type="protein sequence ID" value="MBW0491522.1"/>
    <property type="molecule type" value="Genomic_DNA"/>
</dbReference>
<protein>
    <submittedName>
        <fullName evidence="2">Uncharacterized protein</fullName>
    </submittedName>
</protein>
<proteinExistence type="predicted"/>